<dbReference type="AlphaFoldDB" id="A4S2S9"/>
<name>A4S2S9_OSTLU</name>
<dbReference type="STRING" id="436017.A4S2S9"/>
<feature type="region of interest" description="Disordered" evidence="1">
    <location>
        <begin position="1"/>
        <end position="49"/>
    </location>
</feature>
<dbReference type="Gramene" id="ABO97882">
    <property type="protein sequence ID" value="ABO97882"/>
    <property type="gene ID" value="OSTLU_94721"/>
</dbReference>
<dbReference type="GO" id="GO:0006281">
    <property type="term" value="P:DNA repair"/>
    <property type="evidence" value="ECO:0007669"/>
    <property type="project" value="UniProtKB-ARBA"/>
</dbReference>
<dbReference type="InterPro" id="IPR051703">
    <property type="entry name" value="NF-kappa-B_Signaling_Reg"/>
</dbReference>
<feature type="compositionally biased region" description="Basic residues" evidence="1">
    <location>
        <begin position="229"/>
        <end position="248"/>
    </location>
</feature>
<dbReference type="OrthoDB" id="535128at2759"/>
<organism evidence="2 3">
    <name type="scientific">Ostreococcus lucimarinus (strain CCE9901)</name>
    <dbReference type="NCBI Taxonomy" id="436017"/>
    <lineage>
        <taxon>Eukaryota</taxon>
        <taxon>Viridiplantae</taxon>
        <taxon>Chlorophyta</taxon>
        <taxon>Mamiellophyceae</taxon>
        <taxon>Mamiellales</taxon>
        <taxon>Bathycoccaceae</taxon>
        <taxon>Ostreococcus</taxon>
    </lineage>
</organism>
<dbReference type="HOGENOM" id="CLU_600494_0_0_1"/>
<proteinExistence type="predicted"/>
<gene>
    <name evidence="2" type="ORF">OSTLU_94721</name>
</gene>
<dbReference type="OMA" id="LYWLAPH"/>
<evidence type="ECO:0000313" key="2">
    <source>
        <dbReference type="EMBL" id="ABO97882.1"/>
    </source>
</evidence>
<dbReference type="Proteomes" id="UP000001568">
    <property type="component" value="Chromosome 9"/>
</dbReference>
<evidence type="ECO:0000256" key="1">
    <source>
        <dbReference type="SAM" id="MobiDB-lite"/>
    </source>
</evidence>
<feature type="compositionally biased region" description="Polar residues" evidence="1">
    <location>
        <begin position="9"/>
        <end position="18"/>
    </location>
</feature>
<sequence>MPPIPRCLLTTTDPSALNQADLPRPSVSSVSSESETASESPSTSRRDEKLSGTVPNLFWRAVAMDDLRAARNFVGLPEESQVTLAGAKSFAYVRQGTEVWDALHDGRLTTGVLKAALGFVEDGVDKRALGLGKRHGGHNAILSACRRLQREKWCDDDEVGDVADARRRNEAATAAFNRQIDGDDDDETEDECDDVGLCDDSAGELLSGVGSNASAMDILAASLASAAKKKTSKKGKKKKKRGSGKKNRVAGDSSMLTNAQYSRALARGSTVYEAGLCMLDAASDVPKAWGVGPLPPVGASPDGLITMASGERFVVEVKNSSPFRQMPGRYVVADREPYAKPPAYHMPQVQLEMLCTGTRSALLAMQSMTYGIKIFRVERDDDFIASMLRRISRLYTTYARKGKDPPMNWEVRSIEHKKMVGAAVRLAGAATVYDHIPTSLVPNDGSIHVEENAFVA</sequence>
<dbReference type="PANTHER" id="PTHR46609:SF6">
    <property type="entry name" value="EXONUCLEASE, PHAGE-TYPE_RECB, C-TERMINAL DOMAIN-CONTAINING PROTEIN-RELATED"/>
    <property type="match status" value="1"/>
</dbReference>
<dbReference type="SUPFAM" id="SSF52980">
    <property type="entry name" value="Restriction endonuclease-like"/>
    <property type="match status" value="1"/>
</dbReference>
<dbReference type="InterPro" id="IPR011604">
    <property type="entry name" value="PDDEXK-like_dom_sf"/>
</dbReference>
<dbReference type="InterPro" id="IPR011335">
    <property type="entry name" value="Restrct_endonuc-II-like"/>
</dbReference>
<dbReference type="eggNOG" id="ENOG502S4FM">
    <property type="taxonomic scope" value="Eukaryota"/>
</dbReference>
<protein>
    <recommendedName>
        <fullName evidence="4">YqaJ viral recombinase domain-containing protein</fullName>
    </recommendedName>
</protein>
<dbReference type="PANTHER" id="PTHR46609">
    <property type="entry name" value="EXONUCLEASE, PHAGE-TYPE/RECB, C-TERMINAL DOMAIN-CONTAINING PROTEIN"/>
    <property type="match status" value="1"/>
</dbReference>
<evidence type="ECO:0000313" key="3">
    <source>
        <dbReference type="Proteomes" id="UP000001568"/>
    </source>
</evidence>
<feature type="region of interest" description="Disordered" evidence="1">
    <location>
        <begin position="229"/>
        <end position="253"/>
    </location>
</feature>
<dbReference type="Gene3D" id="3.90.320.10">
    <property type="match status" value="1"/>
</dbReference>
<keyword evidence="3" id="KW-1185">Reference proteome</keyword>
<dbReference type="GeneID" id="5003750"/>
<dbReference type="KEGG" id="olu:OSTLU_94721"/>
<dbReference type="EMBL" id="CP000589">
    <property type="protein sequence ID" value="ABO97882.1"/>
    <property type="molecule type" value="Genomic_DNA"/>
</dbReference>
<accession>A4S2S9</accession>
<feature type="compositionally biased region" description="Low complexity" evidence="1">
    <location>
        <begin position="23"/>
        <end position="43"/>
    </location>
</feature>
<evidence type="ECO:0008006" key="4">
    <source>
        <dbReference type="Google" id="ProtNLM"/>
    </source>
</evidence>
<dbReference type="RefSeq" id="XP_001419589.1">
    <property type="nucleotide sequence ID" value="XM_001419552.1"/>
</dbReference>
<reference evidence="2 3" key="1">
    <citation type="journal article" date="2007" name="Proc. Natl. Acad. Sci. U.S.A.">
        <title>The tiny eukaryote Ostreococcus provides genomic insights into the paradox of plankton speciation.</title>
        <authorList>
            <person name="Palenik B."/>
            <person name="Grimwood J."/>
            <person name="Aerts A."/>
            <person name="Rouze P."/>
            <person name="Salamov A."/>
            <person name="Putnam N."/>
            <person name="Dupont C."/>
            <person name="Jorgensen R."/>
            <person name="Derelle E."/>
            <person name="Rombauts S."/>
            <person name="Zhou K."/>
            <person name="Otillar R."/>
            <person name="Merchant S.S."/>
            <person name="Podell S."/>
            <person name="Gaasterland T."/>
            <person name="Napoli C."/>
            <person name="Gendler K."/>
            <person name="Manuell A."/>
            <person name="Tai V."/>
            <person name="Vallon O."/>
            <person name="Piganeau G."/>
            <person name="Jancek S."/>
            <person name="Heijde M."/>
            <person name="Jabbari K."/>
            <person name="Bowler C."/>
            <person name="Lohr M."/>
            <person name="Robbens S."/>
            <person name="Werner G."/>
            <person name="Dubchak I."/>
            <person name="Pazour G.J."/>
            <person name="Ren Q."/>
            <person name="Paulsen I."/>
            <person name="Delwiche C."/>
            <person name="Schmutz J."/>
            <person name="Rokhsar D."/>
            <person name="Van de Peer Y."/>
            <person name="Moreau H."/>
            <person name="Grigoriev I.V."/>
        </authorList>
    </citation>
    <scope>NUCLEOTIDE SEQUENCE [LARGE SCALE GENOMIC DNA]</scope>
    <source>
        <strain evidence="2 3">CCE9901</strain>
    </source>
</reference>